<feature type="region of interest" description="Disordered" evidence="1">
    <location>
        <begin position="315"/>
        <end position="335"/>
    </location>
</feature>
<organism evidence="3 4">
    <name type="scientific">Callosobruchus maculatus</name>
    <name type="common">Southern cowpea weevil</name>
    <name type="synonym">Pulse bruchid</name>
    <dbReference type="NCBI Taxonomy" id="64391"/>
    <lineage>
        <taxon>Eukaryota</taxon>
        <taxon>Metazoa</taxon>
        <taxon>Ecdysozoa</taxon>
        <taxon>Arthropoda</taxon>
        <taxon>Hexapoda</taxon>
        <taxon>Insecta</taxon>
        <taxon>Pterygota</taxon>
        <taxon>Neoptera</taxon>
        <taxon>Endopterygota</taxon>
        <taxon>Coleoptera</taxon>
        <taxon>Polyphaga</taxon>
        <taxon>Cucujiformia</taxon>
        <taxon>Chrysomeloidea</taxon>
        <taxon>Chrysomelidae</taxon>
        <taxon>Bruchinae</taxon>
        <taxon>Bruchini</taxon>
        <taxon>Callosobruchus</taxon>
    </lineage>
</organism>
<feature type="compositionally biased region" description="Acidic residues" evidence="1">
    <location>
        <begin position="117"/>
        <end position="135"/>
    </location>
</feature>
<dbReference type="EMBL" id="CAACVG010007271">
    <property type="protein sequence ID" value="VEN44603.1"/>
    <property type="molecule type" value="Genomic_DNA"/>
</dbReference>
<dbReference type="InterPro" id="IPR039353">
    <property type="entry name" value="TF_Adf1"/>
</dbReference>
<dbReference type="Pfam" id="PF10545">
    <property type="entry name" value="MADF_DNA_bdg"/>
    <property type="match status" value="1"/>
</dbReference>
<feature type="domain" description="MADF" evidence="2">
    <location>
        <begin position="5"/>
        <end position="94"/>
    </location>
</feature>
<dbReference type="PROSITE" id="PS51029">
    <property type="entry name" value="MADF"/>
    <property type="match status" value="1"/>
</dbReference>
<name>A0A653CA97_CALMS</name>
<protein>
    <recommendedName>
        <fullName evidence="2">MADF domain-containing protein</fullName>
    </recommendedName>
</protein>
<dbReference type="PANTHER" id="PTHR12243">
    <property type="entry name" value="MADF DOMAIN TRANSCRIPTION FACTOR"/>
    <property type="match status" value="1"/>
</dbReference>
<evidence type="ECO:0000313" key="4">
    <source>
        <dbReference type="Proteomes" id="UP000410492"/>
    </source>
</evidence>
<dbReference type="GO" id="GO:0005634">
    <property type="term" value="C:nucleus"/>
    <property type="evidence" value="ECO:0007669"/>
    <property type="project" value="TreeGrafter"/>
</dbReference>
<reference evidence="3 4" key="1">
    <citation type="submission" date="2019-01" db="EMBL/GenBank/DDBJ databases">
        <authorList>
            <person name="Sayadi A."/>
        </authorList>
    </citation>
    <scope>NUCLEOTIDE SEQUENCE [LARGE SCALE GENOMIC DNA]</scope>
</reference>
<keyword evidence="4" id="KW-1185">Reference proteome</keyword>
<feature type="compositionally biased region" description="Polar residues" evidence="1">
    <location>
        <begin position="136"/>
        <end position="157"/>
    </location>
</feature>
<dbReference type="SMART" id="SM00595">
    <property type="entry name" value="MADF"/>
    <property type="match status" value="1"/>
</dbReference>
<accession>A0A653CA97</accession>
<feature type="compositionally biased region" description="Polar residues" evidence="1">
    <location>
        <begin position="100"/>
        <end position="114"/>
    </location>
</feature>
<dbReference type="GO" id="GO:0006357">
    <property type="term" value="P:regulation of transcription by RNA polymerase II"/>
    <property type="evidence" value="ECO:0007669"/>
    <property type="project" value="TreeGrafter"/>
</dbReference>
<proteinExistence type="predicted"/>
<evidence type="ECO:0000259" key="2">
    <source>
        <dbReference type="PROSITE" id="PS51029"/>
    </source>
</evidence>
<sequence>MDEEKLIMLVSGYMELYDLSNKHYSNQERKNNCWKEISEHMRLPVSACKEKWSRLRDNYRKALTFRKGKSGDAAVKTKPYKFEAEMSFLKKYLPDRDQKTNLTEPSTSAVNSPMPSEDAEDDGMGDTENLSDDSESGTPITPSNNSSLFQATPTAPSRSAPKRKKVQPENTQPSSVAGVLEKYLRTHAPTNSKGNSLTQFFLAMADTAQSFPPEVQIDVKGKIFNIIQEAEFKCLQLRNTTQFANAHSTENHCNQAIYSRLQYPGHSQDIQHSYPEHIQSLGTQPNMTALNLQNTQHSQNTPVPFCLQHVQSPYSSTSTSVVGSPEFQGDTESNM</sequence>
<feature type="region of interest" description="Disordered" evidence="1">
    <location>
        <begin position="95"/>
        <end position="178"/>
    </location>
</feature>
<dbReference type="GO" id="GO:0005667">
    <property type="term" value="C:transcription regulator complex"/>
    <property type="evidence" value="ECO:0007669"/>
    <property type="project" value="TreeGrafter"/>
</dbReference>
<gene>
    <name evidence="3" type="ORF">CALMAC_LOCUS7336</name>
</gene>
<evidence type="ECO:0000256" key="1">
    <source>
        <dbReference type="SAM" id="MobiDB-lite"/>
    </source>
</evidence>
<dbReference type="AlphaFoldDB" id="A0A653CA97"/>
<dbReference type="Proteomes" id="UP000410492">
    <property type="component" value="Unassembled WGS sequence"/>
</dbReference>
<dbReference type="OrthoDB" id="6603924at2759"/>
<dbReference type="PANTHER" id="PTHR12243:SF60">
    <property type="entry name" value="SI:CH211-15D5.12-RELATED"/>
    <property type="match status" value="1"/>
</dbReference>
<evidence type="ECO:0000313" key="3">
    <source>
        <dbReference type="EMBL" id="VEN44603.1"/>
    </source>
</evidence>
<dbReference type="InterPro" id="IPR006578">
    <property type="entry name" value="MADF-dom"/>
</dbReference>